<name>A0ABV7HAQ5_9GAMM</name>
<accession>A0ABV7HAQ5</accession>
<dbReference type="Proteomes" id="UP001595476">
    <property type="component" value="Unassembled WGS sequence"/>
</dbReference>
<keyword evidence="2" id="KW-1185">Reference proteome</keyword>
<organism evidence="1 2">
    <name type="scientific">Litoribrevibacter euphylliae</name>
    <dbReference type="NCBI Taxonomy" id="1834034"/>
    <lineage>
        <taxon>Bacteria</taxon>
        <taxon>Pseudomonadati</taxon>
        <taxon>Pseudomonadota</taxon>
        <taxon>Gammaproteobacteria</taxon>
        <taxon>Oceanospirillales</taxon>
        <taxon>Oceanospirillaceae</taxon>
        <taxon>Litoribrevibacter</taxon>
    </lineage>
</organism>
<dbReference type="RefSeq" id="WP_386718800.1">
    <property type="nucleotide sequence ID" value="NZ_JBHRSZ010000004.1"/>
</dbReference>
<dbReference type="GO" id="GO:0016787">
    <property type="term" value="F:hydrolase activity"/>
    <property type="evidence" value="ECO:0007669"/>
    <property type="project" value="UniProtKB-KW"/>
</dbReference>
<dbReference type="CDD" id="cd00586">
    <property type="entry name" value="4HBT"/>
    <property type="match status" value="1"/>
</dbReference>
<evidence type="ECO:0000313" key="1">
    <source>
        <dbReference type="EMBL" id="MFC3150944.1"/>
    </source>
</evidence>
<comment type="caution">
    <text evidence="1">The sequence shown here is derived from an EMBL/GenBank/DDBJ whole genome shotgun (WGS) entry which is preliminary data.</text>
</comment>
<dbReference type="PANTHER" id="PTHR31793">
    <property type="entry name" value="4-HYDROXYBENZOYL-COA THIOESTERASE FAMILY MEMBER"/>
    <property type="match status" value="1"/>
</dbReference>
<dbReference type="EMBL" id="JBHRSZ010000004">
    <property type="protein sequence ID" value="MFC3150944.1"/>
    <property type="molecule type" value="Genomic_DNA"/>
</dbReference>
<dbReference type="Pfam" id="PF13279">
    <property type="entry name" value="4HBT_2"/>
    <property type="match status" value="1"/>
</dbReference>
<gene>
    <name evidence="1" type="ORF">ACFOEK_07885</name>
</gene>
<proteinExistence type="predicted"/>
<dbReference type="PANTHER" id="PTHR31793:SF24">
    <property type="entry name" value="LONG-CHAIN ACYL-COA THIOESTERASE FADM"/>
    <property type="match status" value="1"/>
</dbReference>
<dbReference type="InterPro" id="IPR029069">
    <property type="entry name" value="HotDog_dom_sf"/>
</dbReference>
<protein>
    <submittedName>
        <fullName evidence="1">Acyl-CoA thioesterase</fullName>
        <ecNumber evidence="1">3.1.2.-</ecNumber>
    </submittedName>
</protein>
<dbReference type="SUPFAM" id="SSF54637">
    <property type="entry name" value="Thioesterase/thiol ester dehydrase-isomerase"/>
    <property type="match status" value="1"/>
</dbReference>
<dbReference type="Gene3D" id="3.10.129.10">
    <property type="entry name" value="Hotdog Thioesterase"/>
    <property type="match status" value="1"/>
</dbReference>
<sequence>MSEALYEKAFEIRWADCDANQHMRHSAYSDLCAHTRIGFLTQIGMTPQWFKEKGIGPVLFKEQTEYFREVFLGEEVRVTVETGEPTGSKKSVCIVNKVYKPSGELAAQHQVVVGWMNVVKRKVVELPEKIRELYFVDEAIVKSSQASVETESA</sequence>
<keyword evidence="1" id="KW-0378">Hydrolase</keyword>
<evidence type="ECO:0000313" key="2">
    <source>
        <dbReference type="Proteomes" id="UP001595476"/>
    </source>
</evidence>
<dbReference type="EC" id="3.1.2.-" evidence="1"/>
<reference evidence="2" key="1">
    <citation type="journal article" date="2019" name="Int. J. Syst. Evol. Microbiol.">
        <title>The Global Catalogue of Microorganisms (GCM) 10K type strain sequencing project: providing services to taxonomists for standard genome sequencing and annotation.</title>
        <authorList>
            <consortium name="The Broad Institute Genomics Platform"/>
            <consortium name="The Broad Institute Genome Sequencing Center for Infectious Disease"/>
            <person name="Wu L."/>
            <person name="Ma J."/>
        </authorList>
    </citation>
    <scope>NUCLEOTIDE SEQUENCE [LARGE SCALE GENOMIC DNA]</scope>
    <source>
        <strain evidence="2">KCTC 52438</strain>
    </source>
</reference>
<dbReference type="InterPro" id="IPR050563">
    <property type="entry name" value="4-hydroxybenzoyl-CoA_TE"/>
</dbReference>